<dbReference type="InterPro" id="IPR006638">
    <property type="entry name" value="Elp3/MiaA/NifB-like_rSAM"/>
</dbReference>
<protein>
    <recommendedName>
        <fullName evidence="6">Aminodeoxyfutalosine synthase</fullName>
        <shortName evidence="6">AFL synthase</shortName>
        <shortName evidence="6">Aminofutalosine synthase</shortName>
        <ecNumber evidence="6">2.5.1.120</ecNumber>
    </recommendedName>
    <alternativeName>
        <fullName evidence="6">Menaquinone biosynthetic enzyme MqnE</fullName>
    </alternativeName>
</protein>
<dbReference type="InterPro" id="IPR022432">
    <property type="entry name" value="MqnE"/>
</dbReference>
<sequence>MTDFNLKKIKEKILAGERLTFEDGMTLFQSNDLLTIGKLAHHVRLKKNGLKTYFTMNQHINPTNICRNDCLFCAFYRKEGQDGAYRMSLETVRQKVLERIEEPITEIHIVGGLDDGLPYDYYIDVVHVVKELRPQVNIKAYTAVEIAYLAERSGKSWAQVLDDLIEAGLNAMPGGGAEVFSERVKRKLFMDKLSADEWLKIHKIAHQKGIRTNATMLYGHIEKDEEKVEHLLKLRQAQDESDGFLTFLPLLFHPENTRMSRLPMATGVEDLKHIAISRLMLDNFDHIKAYWVMLGKDMAQIALSFGADDIDGSVVEERIYHMAGAQSSQMLTRQQLKNIITECGFEPVERNALYQSVDTETATVNQI</sequence>
<feature type="domain" description="Radical SAM core" evidence="9">
    <location>
        <begin position="52"/>
        <end position="285"/>
    </location>
</feature>
<dbReference type="PROSITE" id="PS51918">
    <property type="entry name" value="RADICAL_SAM"/>
    <property type="match status" value="1"/>
</dbReference>
<comment type="caution">
    <text evidence="10">The sequence shown here is derived from an EMBL/GenBank/DDBJ whole genome shotgun (WGS) entry which is preliminary data.</text>
</comment>
<dbReference type="GO" id="GO:0051539">
    <property type="term" value="F:4 iron, 4 sulfur cluster binding"/>
    <property type="evidence" value="ECO:0007669"/>
    <property type="project" value="UniProtKB-KW"/>
</dbReference>
<dbReference type="SFLD" id="SFLDS00029">
    <property type="entry name" value="Radical_SAM"/>
    <property type="match status" value="1"/>
</dbReference>
<feature type="binding site" evidence="8">
    <location>
        <position position="178"/>
    </location>
    <ligand>
        <name>S-adenosyl-L-methionine</name>
        <dbReference type="ChEBI" id="CHEBI:59789"/>
    </ligand>
</feature>
<comment type="cofactor">
    <cofactor evidence="6 7">
        <name>[4Fe-4S] cluster</name>
        <dbReference type="ChEBI" id="CHEBI:49883"/>
    </cofactor>
    <text evidence="6 7">Binds 1 [4Fe-4S] cluster. The cluster is coordinated with 3 cysteines and an exchangeable S-adenosyl-L-methionine.</text>
</comment>
<reference evidence="10" key="1">
    <citation type="journal article" date="2020" name="mSystems">
        <title>Genome- and Community-Level Interaction Insights into Carbon Utilization and Element Cycling Functions of Hydrothermarchaeota in Hydrothermal Sediment.</title>
        <authorList>
            <person name="Zhou Z."/>
            <person name="Liu Y."/>
            <person name="Xu W."/>
            <person name="Pan J."/>
            <person name="Luo Z.H."/>
            <person name="Li M."/>
        </authorList>
    </citation>
    <scope>NUCLEOTIDE SEQUENCE [LARGE SCALE GENOMIC DNA]</scope>
    <source>
        <strain evidence="10">HyVt-76</strain>
    </source>
</reference>
<feature type="binding site" evidence="8">
    <location>
        <position position="72"/>
    </location>
    <ligand>
        <name>S-adenosyl-L-methionine</name>
        <dbReference type="ChEBI" id="CHEBI:59789"/>
    </ligand>
</feature>
<dbReference type="Pfam" id="PF04055">
    <property type="entry name" value="Radical_SAM"/>
    <property type="match status" value="1"/>
</dbReference>
<keyword evidence="6" id="KW-0474">Menaquinone biosynthesis</keyword>
<evidence type="ECO:0000256" key="5">
    <source>
        <dbReference type="ARBA" id="ARBA00023014"/>
    </source>
</evidence>
<gene>
    <name evidence="6 10" type="primary">mqnE</name>
    <name evidence="10" type="ORF">ENL21_01325</name>
</gene>
<feature type="binding site" evidence="8">
    <location>
        <position position="248"/>
    </location>
    <ligand>
        <name>S-adenosyl-L-methionine</name>
        <dbReference type="ChEBI" id="CHEBI:59789"/>
    </ligand>
</feature>
<keyword evidence="1 6" id="KW-0004">4Fe-4S</keyword>
<dbReference type="GO" id="GO:0102573">
    <property type="term" value="F:aminodeoxyfutalosine synthase activity"/>
    <property type="evidence" value="ECO:0007669"/>
    <property type="project" value="UniProtKB-EC"/>
</dbReference>
<evidence type="ECO:0000313" key="10">
    <source>
        <dbReference type="EMBL" id="HHE54393.1"/>
    </source>
</evidence>
<dbReference type="Proteomes" id="UP000886111">
    <property type="component" value="Unassembled WGS sequence"/>
</dbReference>
<dbReference type="SFLD" id="SFLDG01389">
    <property type="entry name" value="menaquinone_synthsis_involved"/>
    <property type="match status" value="1"/>
</dbReference>
<keyword evidence="3 6" id="KW-0479">Metal-binding</keyword>
<dbReference type="Gene3D" id="3.20.20.70">
    <property type="entry name" value="Aldolase class I"/>
    <property type="match status" value="1"/>
</dbReference>
<dbReference type="HAMAP" id="MF_00993">
    <property type="entry name" value="MqnE"/>
    <property type="match status" value="1"/>
</dbReference>
<dbReference type="Pfam" id="PF19288">
    <property type="entry name" value="CofH_C"/>
    <property type="match status" value="1"/>
</dbReference>
<comment type="function">
    <text evidence="6">Radical SAM enzyme that catalyzes the addition of the adenosyl radical to the double bond of 3-[(1-carboxyvinyl)oxy]benzoate, leading to aminodeoxyfutalosine (AFL), a key intermediate in the formation of menaquinone (MK, vitamin K2) from chorismate.</text>
</comment>
<organism evidence="10">
    <name type="scientific">Caldithrix abyssi</name>
    <dbReference type="NCBI Taxonomy" id="187145"/>
    <lineage>
        <taxon>Bacteria</taxon>
        <taxon>Pseudomonadati</taxon>
        <taxon>Calditrichota</taxon>
        <taxon>Calditrichia</taxon>
        <taxon>Calditrichales</taxon>
        <taxon>Calditrichaceae</taxon>
        <taxon>Caldithrix</taxon>
    </lineage>
</organism>
<evidence type="ECO:0000256" key="4">
    <source>
        <dbReference type="ARBA" id="ARBA00023004"/>
    </source>
</evidence>
<dbReference type="InterPro" id="IPR045567">
    <property type="entry name" value="CofH/MnqC-like_C"/>
</dbReference>
<evidence type="ECO:0000256" key="6">
    <source>
        <dbReference type="HAMAP-Rule" id="MF_00993"/>
    </source>
</evidence>
<evidence type="ECO:0000256" key="3">
    <source>
        <dbReference type="ARBA" id="ARBA00022723"/>
    </source>
</evidence>
<dbReference type="EMBL" id="DRTD01000096">
    <property type="protein sequence ID" value="HHE54393.1"/>
    <property type="molecule type" value="Genomic_DNA"/>
</dbReference>
<feature type="binding site" evidence="6 7">
    <location>
        <position position="70"/>
    </location>
    <ligand>
        <name>[4Fe-4S] cluster</name>
        <dbReference type="ChEBI" id="CHEBI:49883"/>
        <note>4Fe-4S-S-AdoMet</note>
    </ligand>
</feature>
<name>A0A7V5H4M9_CALAY</name>
<evidence type="ECO:0000256" key="8">
    <source>
        <dbReference type="PIRSR" id="PIRSR004762-2"/>
    </source>
</evidence>
<dbReference type="SMART" id="SM00729">
    <property type="entry name" value="Elp3"/>
    <property type="match status" value="1"/>
</dbReference>
<accession>A0A7V5H4M9</accession>
<comment type="pathway">
    <text evidence="6">Quinol/quinone metabolism; menaquinone biosynthesis.</text>
</comment>
<dbReference type="GO" id="GO:0009234">
    <property type="term" value="P:menaquinone biosynthetic process"/>
    <property type="evidence" value="ECO:0007669"/>
    <property type="project" value="UniProtKB-UniRule"/>
</dbReference>
<dbReference type="UniPathway" id="UPA00079"/>
<dbReference type="PIRSF" id="PIRSF004762">
    <property type="entry name" value="CHP00423"/>
    <property type="match status" value="1"/>
</dbReference>
<dbReference type="GO" id="GO:0044689">
    <property type="term" value="F:7,8-didemethyl-8-hydroxy-5-deazariboflavin synthase activity"/>
    <property type="evidence" value="ECO:0007669"/>
    <property type="project" value="TreeGrafter"/>
</dbReference>
<keyword evidence="2 6" id="KW-0949">S-adenosyl-L-methionine</keyword>
<dbReference type="SFLD" id="SFLDF00342">
    <property type="entry name" value="cyclic_dehypoxanthine_futalosi"/>
    <property type="match status" value="1"/>
</dbReference>
<dbReference type="GO" id="GO:0005506">
    <property type="term" value="F:iron ion binding"/>
    <property type="evidence" value="ECO:0007669"/>
    <property type="project" value="UniProtKB-UniRule"/>
</dbReference>
<comment type="catalytic activity">
    <reaction evidence="6">
        <text>3-[(1-carboxyvinyl)-oxy]benzoate + S-adenosyl-L-methionine + H2O = 6-amino-6-deoxyfutalosine + hydrogencarbonate + L-methionine + H(+)</text>
        <dbReference type="Rhea" id="RHEA:33075"/>
        <dbReference type="ChEBI" id="CHEBI:15377"/>
        <dbReference type="ChEBI" id="CHEBI:15378"/>
        <dbReference type="ChEBI" id="CHEBI:17544"/>
        <dbReference type="ChEBI" id="CHEBI:57844"/>
        <dbReference type="ChEBI" id="CHEBI:59789"/>
        <dbReference type="ChEBI" id="CHEBI:64286"/>
        <dbReference type="ChEBI" id="CHEBI:76981"/>
        <dbReference type="EC" id="2.5.1.120"/>
    </reaction>
</comment>
<dbReference type="SFLD" id="SFLDF00343">
    <property type="entry name" value="aminofutalosine_synthase_(mqnE"/>
    <property type="match status" value="1"/>
</dbReference>
<evidence type="ECO:0000256" key="7">
    <source>
        <dbReference type="PIRSR" id="PIRSR004762-1"/>
    </source>
</evidence>
<dbReference type="AlphaFoldDB" id="A0A7V5H4M9"/>
<dbReference type="InterPro" id="IPR007197">
    <property type="entry name" value="rSAM"/>
</dbReference>
<proteinExistence type="inferred from homology"/>
<evidence type="ECO:0000256" key="1">
    <source>
        <dbReference type="ARBA" id="ARBA00022485"/>
    </source>
</evidence>
<dbReference type="InterPro" id="IPR020050">
    <property type="entry name" value="FO_synthase_su2"/>
</dbReference>
<dbReference type="InterPro" id="IPR058240">
    <property type="entry name" value="rSAM_sf"/>
</dbReference>
<feature type="binding site" evidence="6 7">
    <location>
        <position position="66"/>
    </location>
    <ligand>
        <name>[4Fe-4S] cluster</name>
        <dbReference type="ChEBI" id="CHEBI:49883"/>
        <note>4Fe-4S-S-AdoMet</note>
    </ligand>
</feature>
<dbReference type="CDD" id="cd01335">
    <property type="entry name" value="Radical_SAM"/>
    <property type="match status" value="1"/>
</dbReference>
<dbReference type="PANTHER" id="PTHR43076:SF7">
    <property type="entry name" value="AMINODEOXYFUTALOSINE SYNTHASE"/>
    <property type="match status" value="1"/>
</dbReference>
<comment type="similarity">
    <text evidence="6">Belongs to the radical SAM superfamily. MqnE family.</text>
</comment>
<evidence type="ECO:0000259" key="9">
    <source>
        <dbReference type="PROSITE" id="PS51918"/>
    </source>
</evidence>
<feature type="binding site" evidence="6 7">
    <location>
        <position position="73"/>
    </location>
    <ligand>
        <name>[4Fe-4S] cluster</name>
        <dbReference type="ChEBI" id="CHEBI:49883"/>
        <note>4Fe-4S-S-AdoMet</note>
    </ligand>
</feature>
<dbReference type="SUPFAM" id="SSF102114">
    <property type="entry name" value="Radical SAM enzymes"/>
    <property type="match status" value="1"/>
</dbReference>
<dbReference type="SFLD" id="SFLDG01064">
    <property type="entry name" value="F420__menaquinone_cofactor_bio"/>
    <property type="match status" value="1"/>
</dbReference>
<keyword evidence="5 6" id="KW-0411">Iron-sulfur</keyword>
<dbReference type="PANTHER" id="PTHR43076">
    <property type="entry name" value="FO SYNTHASE (COFH)"/>
    <property type="match status" value="1"/>
</dbReference>
<dbReference type="InterPro" id="IPR013785">
    <property type="entry name" value="Aldolase_TIM"/>
</dbReference>
<dbReference type="InterPro" id="IPR034405">
    <property type="entry name" value="F420"/>
</dbReference>
<dbReference type="NCBIfam" id="TIGR03700">
    <property type="entry name" value="mena_SCO4494"/>
    <property type="match status" value="1"/>
</dbReference>
<keyword evidence="6" id="KW-0808">Transferase</keyword>
<keyword evidence="4 6" id="KW-0408">Iron</keyword>
<evidence type="ECO:0000256" key="2">
    <source>
        <dbReference type="ARBA" id="ARBA00022691"/>
    </source>
</evidence>
<dbReference type="NCBIfam" id="TIGR00423">
    <property type="entry name" value="CofH family radical SAM protein"/>
    <property type="match status" value="1"/>
</dbReference>
<dbReference type="EC" id="2.5.1.120" evidence="6"/>